<dbReference type="PANTHER" id="PTHR30627">
    <property type="entry name" value="PEPTIDOGLYCAN D,D-TRANSPEPTIDASE"/>
    <property type="match status" value="1"/>
</dbReference>
<feature type="domain" description="Penicillin-binding protein transpeptidase" evidence="16">
    <location>
        <begin position="331"/>
        <end position="646"/>
    </location>
</feature>
<reference evidence="19" key="1">
    <citation type="journal article" date="2019" name="Int. J. Syst. Evol. Microbiol.">
        <title>The Global Catalogue of Microorganisms (GCM) 10K type strain sequencing project: providing services to taxonomists for standard genome sequencing and annotation.</title>
        <authorList>
            <consortium name="The Broad Institute Genomics Platform"/>
            <consortium name="The Broad Institute Genome Sequencing Center for Infectious Disease"/>
            <person name="Wu L."/>
            <person name="Ma J."/>
        </authorList>
    </citation>
    <scope>NUCLEOTIDE SEQUENCE [LARGE SCALE GENOMIC DNA]</scope>
    <source>
        <strain evidence="19">CECT 7184</strain>
    </source>
</reference>
<keyword evidence="19" id="KW-1185">Reference proteome</keyword>
<comment type="similarity">
    <text evidence="4">Belongs to the transpeptidase family.</text>
</comment>
<dbReference type="InterPro" id="IPR050515">
    <property type="entry name" value="Beta-lactam/transpept"/>
</dbReference>
<keyword evidence="11 15" id="KW-0472">Membrane</keyword>
<evidence type="ECO:0000256" key="2">
    <source>
        <dbReference type="ARBA" id="ARBA00004236"/>
    </source>
</evidence>
<dbReference type="Gene3D" id="1.10.10.1230">
    <property type="entry name" value="Penicillin-binding protein, N-terminal non-catalytic domain, head sub-domain"/>
    <property type="match status" value="1"/>
</dbReference>
<keyword evidence="7 15" id="KW-0812">Transmembrane</keyword>
<evidence type="ECO:0000256" key="9">
    <source>
        <dbReference type="ARBA" id="ARBA00022984"/>
    </source>
</evidence>
<dbReference type="SUPFAM" id="SSF56601">
    <property type="entry name" value="beta-lactamase/transpeptidase-like"/>
    <property type="match status" value="1"/>
</dbReference>
<evidence type="ECO:0000256" key="7">
    <source>
        <dbReference type="ARBA" id="ARBA00022692"/>
    </source>
</evidence>
<feature type="domain" description="Penicillin-binding protein dimerisation" evidence="17">
    <location>
        <begin position="58"/>
        <end position="274"/>
    </location>
</feature>
<evidence type="ECO:0000256" key="6">
    <source>
        <dbReference type="ARBA" id="ARBA00022475"/>
    </source>
</evidence>
<proteinExistence type="inferred from homology"/>
<dbReference type="Pfam" id="PF00905">
    <property type="entry name" value="Transpeptidase"/>
    <property type="match status" value="1"/>
</dbReference>
<evidence type="ECO:0000256" key="15">
    <source>
        <dbReference type="SAM" id="Phobius"/>
    </source>
</evidence>
<evidence type="ECO:0000256" key="8">
    <source>
        <dbReference type="ARBA" id="ARBA00022960"/>
    </source>
</evidence>
<evidence type="ECO:0000256" key="10">
    <source>
        <dbReference type="ARBA" id="ARBA00022989"/>
    </source>
</evidence>
<evidence type="ECO:0000256" key="3">
    <source>
        <dbReference type="ARBA" id="ARBA00004752"/>
    </source>
</evidence>
<evidence type="ECO:0000256" key="1">
    <source>
        <dbReference type="ARBA" id="ARBA00004167"/>
    </source>
</evidence>
<keyword evidence="8" id="KW-0133">Cell shape</keyword>
<sequence>MPKLKQKKNHVPYRLNVLFFGVFILFSALILRLGFVQIVEGENYIRDLEGTNSASARIDAPRGLMYDRHGNVAVNNELVLSLTYTNRPGVSNEERIEVAERLSEFIEVDTDKVTDRDLRDFWLITNDEEAQELITPEELSALEDNELYQLQLERIPDGELESFSQAEMKVAAIWREMTGGYHHSPHRVKQGIEVEEAHQISERLDELPGVDLYRDAQRNYVYGDTFPRFFGSTGSIPREGIDSYLARGYDRSDEVGTSFLESQYEEVLRGQKGVLEAGSGNLANATVENPGKRGNDLVLTLDMELQQEVENIIKEEVESSQGTFINDPEAYVVMMEPQTGDILSIAGYGDHLGAVSRSFEAGSTVKAATVAVGLETEVIQPGSIIHDRPISLPQTPTMRSVRNMGSINELTALERSSNIYMAEIAMRMAGYDYGRECCWEDVEGAYQTFRNYFNQFGLGIETGIDLPSESTGIVGSGNMPGNLLYLSFGQFDTYTPLQLAQYISTIANDGYRMQPRLVKEIRQPSEDNDSLGPISSQLEPKVLNRVDIQPEYLDRVQEGLWRVMNGSQGTARSHFISANYVAAGKTGTAQISVRSDRTGNVVQGNNQALVGYAPYENPEVAFAVIVPYVQRDTSGGRTGLANTIARKSLDAYFELKEERPHQLPEETNEETLEDPEDLEEFEELEELEELVETATEN</sequence>
<evidence type="ECO:0000256" key="12">
    <source>
        <dbReference type="ARBA" id="ARBA00023316"/>
    </source>
</evidence>
<gene>
    <name evidence="18" type="ORF">ACFPU1_11355</name>
</gene>
<keyword evidence="12" id="KW-0961">Cell wall biogenesis/degradation</keyword>
<dbReference type="Proteomes" id="UP001596142">
    <property type="component" value="Unassembled WGS sequence"/>
</dbReference>
<evidence type="ECO:0000259" key="17">
    <source>
        <dbReference type="Pfam" id="PF03717"/>
    </source>
</evidence>
<feature type="transmembrane region" description="Helical" evidence="15">
    <location>
        <begin position="12"/>
        <end position="35"/>
    </location>
</feature>
<comment type="caution">
    <text evidence="18">The sequence shown here is derived from an EMBL/GenBank/DDBJ whole genome shotgun (WGS) entry which is preliminary data.</text>
</comment>
<accession>A0ABW0YSP0</accession>
<dbReference type="EC" id="3.4.16.4" evidence="5"/>
<feature type="compositionally biased region" description="Acidic residues" evidence="14">
    <location>
        <begin position="666"/>
        <end position="677"/>
    </location>
</feature>
<comment type="subcellular location">
    <subcellularLocation>
        <location evidence="2">Cell membrane</location>
    </subcellularLocation>
    <subcellularLocation>
        <location evidence="1">Membrane</location>
        <topology evidence="1">Single-pass membrane protein</topology>
    </subcellularLocation>
</comment>
<evidence type="ECO:0000256" key="5">
    <source>
        <dbReference type="ARBA" id="ARBA00012448"/>
    </source>
</evidence>
<comment type="pathway">
    <text evidence="3">Cell wall biogenesis; peptidoglycan biosynthesis.</text>
</comment>
<dbReference type="Pfam" id="PF03717">
    <property type="entry name" value="PBP_dimer"/>
    <property type="match status" value="1"/>
</dbReference>
<dbReference type="InterPro" id="IPR005311">
    <property type="entry name" value="PBP_dimer"/>
</dbReference>
<protein>
    <recommendedName>
        <fullName evidence="5">serine-type D-Ala-D-Ala carboxypeptidase</fullName>
        <ecNumber evidence="5">3.4.16.4</ecNumber>
    </recommendedName>
</protein>
<dbReference type="SUPFAM" id="SSF56519">
    <property type="entry name" value="Penicillin binding protein dimerisation domain"/>
    <property type="match status" value="1"/>
</dbReference>
<dbReference type="EMBL" id="JBHSOZ010000005">
    <property type="protein sequence ID" value="MFC5713384.1"/>
    <property type="molecule type" value="Genomic_DNA"/>
</dbReference>
<dbReference type="InterPro" id="IPR012338">
    <property type="entry name" value="Beta-lactam/transpept-like"/>
</dbReference>
<comment type="catalytic activity">
    <reaction evidence="13">
        <text>Preferential cleavage: (Ac)2-L-Lys-D-Ala-|-D-Ala. Also transpeptidation of peptidyl-alanyl moieties that are N-acyl substituents of D-alanine.</text>
        <dbReference type="EC" id="3.4.16.4"/>
    </reaction>
</comment>
<dbReference type="InterPro" id="IPR001460">
    <property type="entry name" value="PCN-bd_Tpept"/>
</dbReference>
<organism evidence="18 19">
    <name type="scientific">Thalassorhabdus alkalitolerans</name>
    <dbReference type="NCBI Taxonomy" id="2282697"/>
    <lineage>
        <taxon>Bacteria</taxon>
        <taxon>Bacillati</taxon>
        <taxon>Bacillota</taxon>
        <taxon>Bacilli</taxon>
        <taxon>Bacillales</taxon>
        <taxon>Bacillaceae</taxon>
        <taxon>Thalassorhabdus</taxon>
    </lineage>
</organism>
<evidence type="ECO:0000256" key="4">
    <source>
        <dbReference type="ARBA" id="ARBA00007171"/>
    </source>
</evidence>
<dbReference type="Gene3D" id="3.90.1310.10">
    <property type="entry name" value="Penicillin-binding protein 2a (Domain 2)"/>
    <property type="match status" value="1"/>
</dbReference>
<keyword evidence="10 15" id="KW-1133">Transmembrane helix</keyword>
<evidence type="ECO:0000256" key="11">
    <source>
        <dbReference type="ARBA" id="ARBA00023136"/>
    </source>
</evidence>
<evidence type="ECO:0000259" key="16">
    <source>
        <dbReference type="Pfam" id="PF00905"/>
    </source>
</evidence>
<dbReference type="InterPro" id="IPR036138">
    <property type="entry name" value="PBP_dimer_sf"/>
</dbReference>
<name>A0ABW0YSP0_9BACI</name>
<dbReference type="Gene3D" id="3.40.710.10">
    <property type="entry name" value="DD-peptidase/beta-lactamase superfamily"/>
    <property type="match status" value="1"/>
</dbReference>
<evidence type="ECO:0000256" key="14">
    <source>
        <dbReference type="SAM" id="MobiDB-lite"/>
    </source>
</evidence>
<dbReference type="PANTHER" id="PTHR30627:SF2">
    <property type="entry name" value="PEPTIDOGLYCAN D,D-TRANSPEPTIDASE MRDA"/>
    <property type="match status" value="1"/>
</dbReference>
<keyword evidence="6" id="KW-1003">Cell membrane</keyword>
<feature type="region of interest" description="Disordered" evidence="14">
    <location>
        <begin position="657"/>
        <end position="677"/>
    </location>
</feature>
<keyword evidence="9" id="KW-0573">Peptidoglycan synthesis</keyword>
<dbReference type="RefSeq" id="WP_385941150.1">
    <property type="nucleotide sequence ID" value="NZ_JBHSOZ010000005.1"/>
</dbReference>
<evidence type="ECO:0000256" key="13">
    <source>
        <dbReference type="ARBA" id="ARBA00034000"/>
    </source>
</evidence>
<evidence type="ECO:0000313" key="18">
    <source>
        <dbReference type="EMBL" id="MFC5713384.1"/>
    </source>
</evidence>
<evidence type="ECO:0000313" key="19">
    <source>
        <dbReference type="Proteomes" id="UP001596142"/>
    </source>
</evidence>